<evidence type="ECO:0000313" key="3">
    <source>
        <dbReference type="Proteomes" id="UP000182237"/>
    </source>
</evidence>
<evidence type="ECO:0000313" key="2">
    <source>
        <dbReference type="EMBL" id="SDS34246.1"/>
    </source>
</evidence>
<evidence type="ECO:0000259" key="1">
    <source>
        <dbReference type="Pfam" id="PF13625"/>
    </source>
</evidence>
<dbReference type="RefSeq" id="WP_019194286.1">
    <property type="nucleotide sequence ID" value="NZ_LT629765.1"/>
</dbReference>
<keyword evidence="2" id="KW-0347">Helicase</keyword>
<protein>
    <submittedName>
        <fullName evidence="2">Helicase conserved C-terminal domain-containing protein</fullName>
    </submittedName>
</protein>
<dbReference type="Proteomes" id="UP000182237">
    <property type="component" value="Chromosome I"/>
</dbReference>
<organism evidence="2 3">
    <name type="scientific">Corynebacterium timonense</name>
    <dbReference type="NCBI Taxonomy" id="441500"/>
    <lineage>
        <taxon>Bacteria</taxon>
        <taxon>Bacillati</taxon>
        <taxon>Actinomycetota</taxon>
        <taxon>Actinomycetes</taxon>
        <taxon>Mycobacteriales</taxon>
        <taxon>Corynebacteriaceae</taxon>
        <taxon>Corynebacterium</taxon>
    </lineage>
</organism>
<dbReference type="AlphaFoldDB" id="A0A1H1RFD1"/>
<dbReference type="InterPro" id="IPR032830">
    <property type="entry name" value="XPB/Ssl2_N"/>
</dbReference>
<dbReference type="Pfam" id="PF13625">
    <property type="entry name" value="Helicase_C_3"/>
    <property type="match status" value="1"/>
</dbReference>
<name>A0A1H1RFD1_9CORY</name>
<reference evidence="2 3" key="1">
    <citation type="submission" date="2016-10" db="EMBL/GenBank/DDBJ databases">
        <authorList>
            <person name="de Groot N.N."/>
        </authorList>
    </citation>
    <scope>NUCLEOTIDE SEQUENCE [LARGE SCALE GENOMIC DNA]</scope>
    <source>
        <strain evidence="2 3">DSM 45434</strain>
    </source>
</reference>
<keyword evidence="2" id="KW-0378">Hydrolase</keyword>
<gene>
    <name evidence="2" type="ORF">SAMN04488539_1480</name>
</gene>
<feature type="domain" description="Helicase XPB/Ssl2 N-terminal" evidence="1">
    <location>
        <begin position="416"/>
        <end position="526"/>
    </location>
</feature>
<keyword evidence="3" id="KW-1185">Reference proteome</keyword>
<sequence>MDTLISSLAALSDHELRTLIRARPDATFPTPPSLAALASRLALPASLARAIRTLNAADIAVLETLADLGAELEPVDPAALAGQAEKGVDVDASVAKLRTRALVYGSEGLRVAPGALAGLPAGWRILDRAPADLQEKVEALDPDSRDVLDRLAHAGGIGMMRSLNPTVQALIDAGLLAQQGPTTVRLPRPVREALRGERPREYPLTPPPADPVDQEAVDREATAQGLDAVREMRQLVTLLLADPLPLNKDSTVGVRALATATAQLGFDPALAVTIGEAAGIIGRGDVDERPALAATREGLAWLEAPLAQQWAIVLAGWVASPWRIDLDFRLFDAPTRSHSLAAARETILEGPPSLLFRAPVAAAGMSETLIDSILREAHHVGAVAENHASTPMRALLTGGDVVEATRALVPAEVTEVIAQADMTLLIPGPPTPETARAVEAFADLESPGLASVYRVSEASLRRALSAGWGARELHEWLTAHCIGQVPQALSFLIDDVARTHGALRAGQALSYVRSEDPALLARAAGTAASLRMLAPTVAVSALSLTALLSELRAAGLHPSAEDASGAVLNMPPEPELVRATPSRLPRVPAPRDTEEVLRALRAGGDAGDAPTTSTADAIDVIRAAARARRRISLRFVDSAGTARSLTVVPLRVAAGQVDAQDVAKRRIVRVPLSRVTAAEAL</sequence>
<dbReference type="GO" id="GO:0004386">
    <property type="term" value="F:helicase activity"/>
    <property type="evidence" value="ECO:0007669"/>
    <property type="project" value="UniProtKB-KW"/>
</dbReference>
<dbReference type="eggNOG" id="COG2378">
    <property type="taxonomic scope" value="Bacteria"/>
</dbReference>
<dbReference type="EMBL" id="LT629765">
    <property type="protein sequence ID" value="SDS34246.1"/>
    <property type="molecule type" value="Genomic_DNA"/>
</dbReference>
<dbReference type="STRING" id="1203190.GCA_000312345_01470"/>
<dbReference type="OrthoDB" id="3415124at2"/>
<accession>A0A1H1RFD1</accession>
<keyword evidence="2" id="KW-0067">ATP-binding</keyword>
<proteinExistence type="predicted"/>
<keyword evidence="2" id="KW-0547">Nucleotide-binding</keyword>